<dbReference type="AlphaFoldDB" id="A0A0N5BBH3"/>
<evidence type="ECO:0000259" key="7">
    <source>
        <dbReference type="PROSITE" id="PS50071"/>
    </source>
</evidence>
<keyword evidence="2 5" id="KW-0238">DNA-binding</keyword>
<evidence type="ECO:0000256" key="4">
    <source>
        <dbReference type="ARBA" id="ARBA00023242"/>
    </source>
</evidence>
<evidence type="ECO:0000256" key="1">
    <source>
        <dbReference type="ARBA" id="ARBA00004123"/>
    </source>
</evidence>
<dbReference type="SUPFAM" id="SSF46689">
    <property type="entry name" value="Homeodomain-like"/>
    <property type="match status" value="1"/>
</dbReference>
<keyword evidence="3 5" id="KW-0371">Homeobox</keyword>
<protein>
    <submittedName>
        <fullName evidence="9">Homeobox domain-containing protein</fullName>
    </submittedName>
</protein>
<dbReference type="Proteomes" id="UP000046392">
    <property type="component" value="Unplaced"/>
</dbReference>
<feature type="DNA-binding region" description="Homeobox" evidence="5">
    <location>
        <begin position="6"/>
        <end position="65"/>
    </location>
</feature>
<dbReference type="Pfam" id="PF00046">
    <property type="entry name" value="Homeodomain"/>
    <property type="match status" value="1"/>
</dbReference>
<evidence type="ECO:0000256" key="3">
    <source>
        <dbReference type="ARBA" id="ARBA00023155"/>
    </source>
</evidence>
<organism evidence="8 9">
    <name type="scientific">Strongyloides papillosus</name>
    <name type="common">Intestinal threadworm</name>
    <dbReference type="NCBI Taxonomy" id="174720"/>
    <lineage>
        <taxon>Eukaryota</taxon>
        <taxon>Metazoa</taxon>
        <taxon>Ecdysozoa</taxon>
        <taxon>Nematoda</taxon>
        <taxon>Chromadorea</taxon>
        <taxon>Rhabditida</taxon>
        <taxon>Tylenchina</taxon>
        <taxon>Panagrolaimomorpha</taxon>
        <taxon>Strongyloidoidea</taxon>
        <taxon>Strongyloididae</taxon>
        <taxon>Strongyloides</taxon>
    </lineage>
</organism>
<feature type="domain" description="Homeobox" evidence="7">
    <location>
        <begin position="4"/>
        <end position="64"/>
    </location>
</feature>
<dbReference type="InterPro" id="IPR017970">
    <property type="entry name" value="Homeobox_CS"/>
</dbReference>
<dbReference type="PANTHER" id="PTHR24329:SF556">
    <property type="entry name" value="HOMEOBOX PROTEIN DSC-1"/>
    <property type="match status" value="1"/>
</dbReference>
<dbReference type="CDD" id="cd00086">
    <property type="entry name" value="homeodomain"/>
    <property type="match status" value="1"/>
</dbReference>
<dbReference type="WBParaSite" id="SPAL_0000338200.1">
    <property type="protein sequence ID" value="SPAL_0000338200.1"/>
    <property type="gene ID" value="SPAL_0000338200"/>
</dbReference>
<evidence type="ECO:0000256" key="5">
    <source>
        <dbReference type="PROSITE-ProRule" id="PRU00108"/>
    </source>
</evidence>
<evidence type="ECO:0000313" key="9">
    <source>
        <dbReference type="WBParaSite" id="SPAL_0000338200.1"/>
    </source>
</evidence>
<dbReference type="STRING" id="174720.A0A0N5BBH3"/>
<dbReference type="InterPro" id="IPR009057">
    <property type="entry name" value="Homeodomain-like_sf"/>
</dbReference>
<dbReference type="GO" id="GO:0005634">
    <property type="term" value="C:nucleus"/>
    <property type="evidence" value="ECO:0007669"/>
    <property type="project" value="UniProtKB-SubCell"/>
</dbReference>
<evidence type="ECO:0000256" key="6">
    <source>
        <dbReference type="RuleBase" id="RU000682"/>
    </source>
</evidence>
<comment type="subcellular location">
    <subcellularLocation>
        <location evidence="1 5 6">Nucleus</location>
    </subcellularLocation>
</comment>
<dbReference type="SMART" id="SM00389">
    <property type="entry name" value="HOX"/>
    <property type="match status" value="1"/>
</dbReference>
<keyword evidence="8" id="KW-1185">Reference proteome</keyword>
<dbReference type="PROSITE" id="PS50071">
    <property type="entry name" value="HOMEOBOX_2"/>
    <property type="match status" value="1"/>
</dbReference>
<name>A0A0N5BBH3_STREA</name>
<dbReference type="PROSITE" id="PS00027">
    <property type="entry name" value="HOMEOBOX_1"/>
    <property type="match status" value="1"/>
</dbReference>
<evidence type="ECO:0000313" key="8">
    <source>
        <dbReference type="Proteomes" id="UP000046392"/>
    </source>
</evidence>
<accession>A0A0N5BBH3</accession>
<dbReference type="Gene3D" id="1.10.10.60">
    <property type="entry name" value="Homeodomain-like"/>
    <property type="match status" value="1"/>
</dbReference>
<dbReference type="InterPro" id="IPR050649">
    <property type="entry name" value="Paired_Homeobox_TFs"/>
</dbReference>
<dbReference type="PANTHER" id="PTHR24329">
    <property type="entry name" value="HOMEOBOX PROTEIN ARISTALESS"/>
    <property type="match status" value="1"/>
</dbReference>
<dbReference type="GO" id="GO:0000977">
    <property type="term" value="F:RNA polymerase II transcription regulatory region sequence-specific DNA binding"/>
    <property type="evidence" value="ECO:0007669"/>
    <property type="project" value="TreeGrafter"/>
</dbReference>
<keyword evidence="4 5" id="KW-0539">Nucleus</keyword>
<dbReference type="GO" id="GO:0000981">
    <property type="term" value="F:DNA-binding transcription factor activity, RNA polymerase II-specific"/>
    <property type="evidence" value="ECO:0007669"/>
    <property type="project" value="InterPro"/>
</dbReference>
<proteinExistence type="predicted"/>
<reference evidence="9" key="1">
    <citation type="submission" date="2017-02" db="UniProtKB">
        <authorList>
            <consortium name="WormBaseParasite"/>
        </authorList>
    </citation>
    <scope>IDENTIFICATION</scope>
</reference>
<sequence>MDKGCKRRLRTNFTETQSLYLEEAFLESHYPDHASKRAMSKNLQIPEDRITVWFQNRRAKWRRIECREKTDRSISIKTSNYQNTLSGNETVPVILKNSLKNLCNNINLDNNSLKRDLPTNPYHGKMDQYNSYLTFTNGTSTDKYQSFSPSINNNCNYQQYSTRGEEVLSCDNGRNSMNDIVNNPSFPINNNMPYVINNTAARMIFNYDDKNCFFG</sequence>
<dbReference type="InterPro" id="IPR001356">
    <property type="entry name" value="HD"/>
</dbReference>
<evidence type="ECO:0000256" key="2">
    <source>
        <dbReference type="ARBA" id="ARBA00023125"/>
    </source>
</evidence>